<dbReference type="SUPFAM" id="SSF103481">
    <property type="entry name" value="Multidrug resistance efflux transporter EmrE"/>
    <property type="match status" value="1"/>
</dbReference>
<feature type="signal peptide" evidence="9">
    <location>
        <begin position="1"/>
        <end position="24"/>
    </location>
</feature>
<dbReference type="AlphaFoldDB" id="A0A8X8ZU40"/>
<evidence type="ECO:0000256" key="4">
    <source>
        <dbReference type="ARBA" id="ARBA00022692"/>
    </source>
</evidence>
<feature type="compositionally biased region" description="Polar residues" evidence="8">
    <location>
        <begin position="394"/>
        <end position="403"/>
    </location>
</feature>
<gene>
    <name evidence="10" type="ORF">SASPL_124132</name>
</gene>
<keyword evidence="4 7" id="KW-0812">Transmembrane</keyword>
<reference evidence="10" key="2">
    <citation type="submission" date="2020-08" db="EMBL/GenBank/DDBJ databases">
        <title>Plant Genome Project.</title>
        <authorList>
            <person name="Zhang R.-G."/>
        </authorList>
    </citation>
    <scope>NUCLEOTIDE SEQUENCE</scope>
    <source>
        <strain evidence="10">Huo1</strain>
        <tissue evidence="10">Leaf</tissue>
    </source>
</reference>
<evidence type="ECO:0000256" key="6">
    <source>
        <dbReference type="ARBA" id="ARBA00023136"/>
    </source>
</evidence>
<evidence type="ECO:0000256" key="8">
    <source>
        <dbReference type="SAM" id="MobiDB-lite"/>
    </source>
</evidence>
<name>A0A8X8ZU40_SALSN</name>
<keyword evidence="3 7" id="KW-0813">Transport</keyword>
<dbReference type="PANTHER" id="PTHR31376">
    <property type="entry name" value="OS09G0467300 PROTEIN-RELATED"/>
    <property type="match status" value="1"/>
</dbReference>
<evidence type="ECO:0000256" key="3">
    <source>
        <dbReference type="ARBA" id="ARBA00022448"/>
    </source>
</evidence>
<feature type="region of interest" description="Disordered" evidence="8">
    <location>
        <begin position="384"/>
        <end position="403"/>
    </location>
</feature>
<protein>
    <recommendedName>
        <fullName evidence="7">Probable purine permease</fullName>
    </recommendedName>
</protein>
<feature type="transmembrane region" description="Helical" evidence="7">
    <location>
        <begin position="328"/>
        <end position="349"/>
    </location>
</feature>
<evidence type="ECO:0000256" key="2">
    <source>
        <dbReference type="ARBA" id="ARBA00006213"/>
    </source>
</evidence>
<organism evidence="10">
    <name type="scientific">Salvia splendens</name>
    <name type="common">Scarlet sage</name>
    <dbReference type="NCBI Taxonomy" id="180675"/>
    <lineage>
        <taxon>Eukaryota</taxon>
        <taxon>Viridiplantae</taxon>
        <taxon>Streptophyta</taxon>
        <taxon>Embryophyta</taxon>
        <taxon>Tracheophyta</taxon>
        <taxon>Spermatophyta</taxon>
        <taxon>Magnoliopsida</taxon>
        <taxon>eudicotyledons</taxon>
        <taxon>Gunneridae</taxon>
        <taxon>Pentapetalae</taxon>
        <taxon>asterids</taxon>
        <taxon>lamiids</taxon>
        <taxon>Lamiales</taxon>
        <taxon>Lamiaceae</taxon>
        <taxon>Nepetoideae</taxon>
        <taxon>Mentheae</taxon>
        <taxon>Salviinae</taxon>
        <taxon>Salvia</taxon>
        <taxon>Salvia subgen. Calosphace</taxon>
        <taxon>core Calosphace</taxon>
    </lineage>
</organism>
<feature type="transmembrane region" description="Helical" evidence="7">
    <location>
        <begin position="159"/>
        <end position="178"/>
    </location>
</feature>
<dbReference type="InterPro" id="IPR030182">
    <property type="entry name" value="PUP_plant"/>
</dbReference>
<keyword evidence="6 7" id="KW-0472">Membrane</keyword>
<keyword evidence="11" id="KW-1185">Reference proteome</keyword>
<dbReference type="Proteomes" id="UP000298416">
    <property type="component" value="Unassembled WGS sequence"/>
</dbReference>
<feature type="transmembrane region" description="Helical" evidence="7">
    <location>
        <begin position="221"/>
        <end position="238"/>
    </location>
</feature>
<dbReference type="GO" id="GO:0016020">
    <property type="term" value="C:membrane"/>
    <property type="evidence" value="ECO:0007669"/>
    <property type="project" value="UniProtKB-SubCell"/>
</dbReference>
<feature type="transmembrane region" description="Helical" evidence="7">
    <location>
        <begin position="70"/>
        <end position="91"/>
    </location>
</feature>
<reference evidence="10" key="1">
    <citation type="submission" date="2018-01" db="EMBL/GenBank/DDBJ databases">
        <authorList>
            <person name="Mao J.F."/>
        </authorList>
    </citation>
    <scope>NUCLEOTIDE SEQUENCE</scope>
    <source>
        <strain evidence="10">Huo1</strain>
        <tissue evidence="10">Leaf</tissue>
    </source>
</reference>
<dbReference type="EMBL" id="PNBA02000008">
    <property type="protein sequence ID" value="KAG6416696.1"/>
    <property type="molecule type" value="Genomic_DNA"/>
</dbReference>
<feature type="transmembrane region" description="Helical" evidence="7">
    <location>
        <begin position="190"/>
        <end position="209"/>
    </location>
</feature>
<feature type="transmembrane region" description="Helical" evidence="7">
    <location>
        <begin position="298"/>
        <end position="321"/>
    </location>
</feature>
<dbReference type="Pfam" id="PF16913">
    <property type="entry name" value="PUNUT"/>
    <property type="match status" value="1"/>
</dbReference>
<feature type="transmembrane region" description="Helical" evidence="7">
    <location>
        <begin position="97"/>
        <end position="119"/>
    </location>
</feature>
<evidence type="ECO:0000256" key="7">
    <source>
        <dbReference type="RuleBase" id="RU368015"/>
    </source>
</evidence>
<evidence type="ECO:0000256" key="9">
    <source>
        <dbReference type="SAM" id="SignalP"/>
    </source>
</evidence>
<dbReference type="GO" id="GO:0005345">
    <property type="term" value="F:purine nucleobase transmembrane transporter activity"/>
    <property type="evidence" value="ECO:0007669"/>
    <property type="project" value="UniProtKB-UniRule"/>
</dbReference>
<evidence type="ECO:0000256" key="5">
    <source>
        <dbReference type="ARBA" id="ARBA00022989"/>
    </source>
</evidence>
<feature type="transmembrane region" description="Helical" evidence="7">
    <location>
        <begin position="355"/>
        <end position="373"/>
    </location>
</feature>
<evidence type="ECO:0000313" key="10">
    <source>
        <dbReference type="EMBL" id="KAG6416696.1"/>
    </source>
</evidence>
<feature type="chain" id="PRO_5036486758" description="Probable purine permease" evidence="9">
    <location>
        <begin position="25"/>
        <end position="403"/>
    </location>
</feature>
<accession>A0A8X8ZU40</accession>
<keyword evidence="9" id="KW-0732">Signal</keyword>
<dbReference type="GO" id="GO:0015211">
    <property type="term" value="F:purine nucleoside transmembrane transporter activity"/>
    <property type="evidence" value="ECO:0007669"/>
    <property type="project" value="UniProtKB-UniRule"/>
</dbReference>
<feature type="transmembrane region" description="Helical" evidence="7">
    <location>
        <begin position="131"/>
        <end position="153"/>
    </location>
</feature>
<evidence type="ECO:0000256" key="1">
    <source>
        <dbReference type="ARBA" id="ARBA00004141"/>
    </source>
</evidence>
<feature type="transmembrane region" description="Helical" evidence="7">
    <location>
        <begin position="258"/>
        <end position="278"/>
    </location>
</feature>
<comment type="subcellular location">
    <subcellularLocation>
        <location evidence="1 7">Membrane</location>
        <topology evidence="1 7">Multi-pass membrane protein</topology>
    </subcellularLocation>
</comment>
<keyword evidence="5 7" id="KW-1133">Transmembrane helix</keyword>
<evidence type="ECO:0000313" key="11">
    <source>
        <dbReference type="Proteomes" id="UP000298416"/>
    </source>
</evidence>
<dbReference type="PANTHER" id="PTHR31376:SF17">
    <property type="entry name" value="PURINE PERMEASE 21-RELATED"/>
    <property type="match status" value="1"/>
</dbReference>
<dbReference type="InterPro" id="IPR037185">
    <property type="entry name" value="EmrE-like"/>
</dbReference>
<comment type="similarity">
    <text evidence="2 7">Belongs to the purine permeases (TC 2.A.7.14) family.</text>
</comment>
<comment type="caution">
    <text evidence="10">The sequence shown here is derived from an EMBL/GenBank/DDBJ whole genome shotgun (WGS) entry which is preliminary data.</text>
</comment>
<proteinExistence type="inferred from homology"/>
<sequence length="403" mass="43282">MCLGWIKAYFRALLVLRIFHDVCVNVSRKLFSQNVPRTLTMLETDSNSTDNNANSNKNNTLRCKKWSETAVYSLLVLSGQSAATLLGRFYYEKGGKSKYMAALVQTAGFPLLVPFIFIIKSRNKQTSSDHTLALPALYACFGTFLAFICMLYSVGLMYLPLSTFSLICATQLGFNALFSNLINTQKLSPTALNSVFLLTLSSVLLALQPGAASEAAPGGKYAAGFACTLGGAAGYALVQSAEQLAYGKVLRRQTVKEIMDVIFYESMVASLVLVSGLFGSGEWRQLKGEVEGFEMGKAGYAAVVVGSAAAWQVFGVGMVALIIKISAVFGNVVSAVGVGVVPVVAVVVFKDEMSGVKVVALLLALWGSLSYVYHHFLVHHHPTQNGNVDPPPETCTSADSESR</sequence>